<dbReference type="PANTHER" id="PTHR10695">
    <property type="entry name" value="DEPHOSPHO-COA KINASE-RELATED"/>
    <property type="match status" value="1"/>
</dbReference>
<evidence type="ECO:0000256" key="1">
    <source>
        <dbReference type="ARBA" id="ARBA00022741"/>
    </source>
</evidence>
<keyword evidence="4" id="KW-0418">Kinase</keyword>
<dbReference type="EMBL" id="FWEW01003866">
    <property type="protein sequence ID" value="SLM41456.1"/>
    <property type="molecule type" value="Genomic_DNA"/>
</dbReference>
<keyword evidence="1" id="KW-0547">Nucleotide-binding</keyword>
<dbReference type="PANTHER" id="PTHR10695:SF46">
    <property type="entry name" value="BIFUNCTIONAL COENZYME A SYNTHASE-RELATED"/>
    <property type="match status" value="1"/>
</dbReference>
<protein>
    <submittedName>
        <fullName evidence="4">Dephospho-kinase</fullName>
    </submittedName>
</protein>
<evidence type="ECO:0000313" key="5">
    <source>
        <dbReference type="Proteomes" id="UP000192927"/>
    </source>
</evidence>
<keyword evidence="5" id="KW-1185">Reference proteome</keyword>
<dbReference type="InterPro" id="IPR027417">
    <property type="entry name" value="P-loop_NTPase"/>
</dbReference>
<keyword evidence="4" id="KW-0808">Transferase</keyword>
<dbReference type="FunFam" id="3.40.50.300:FF:001227">
    <property type="entry name" value="Dephospho-CoA kinase CAB5"/>
    <property type="match status" value="1"/>
</dbReference>
<dbReference type="HAMAP" id="MF_00376">
    <property type="entry name" value="Dephospho_CoA_kinase"/>
    <property type="match status" value="1"/>
</dbReference>
<dbReference type="GO" id="GO:0004140">
    <property type="term" value="F:dephospho-CoA kinase activity"/>
    <property type="evidence" value="ECO:0007669"/>
    <property type="project" value="InterPro"/>
</dbReference>
<name>A0A1W5DED0_9LECA</name>
<dbReference type="SUPFAM" id="SSF52540">
    <property type="entry name" value="P-loop containing nucleoside triphosphate hydrolases"/>
    <property type="match status" value="1"/>
</dbReference>
<keyword evidence="2" id="KW-0067">ATP-binding</keyword>
<organism evidence="4 5">
    <name type="scientific">Lasallia pustulata</name>
    <dbReference type="NCBI Taxonomy" id="136370"/>
    <lineage>
        <taxon>Eukaryota</taxon>
        <taxon>Fungi</taxon>
        <taxon>Dikarya</taxon>
        <taxon>Ascomycota</taxon>
        <taxon>Pezizomycotina</taxon>
        <taxon>Lecanoromycetes</taxon>
        <taxon>OSLEUM clade</taxon>
        <taxon>Umbilicariomycetidae</taxon>
        <taxon>Umbilicariales</taxon>
        <taxon>Umbilicariaceae</taxon>
        <taxon>Lasallia</taxon>
    </lineage>
</organism>
<evidence type="ECO:0000256" key="2">
    <source>
        <dbReference type="ARBA" id="ARBA00022840"/>
    </source>
</evidence>
<proteinExistence type="inferred from homology"/>
<sequence>MLLIGLTGSIATGKSTVSALLHQPPHSLPIIDADLLARKVVAPGTPAYARIIAHFAPSTPDLLLPASASLPAHGIDGKGRPLNRAALGRRVFGEGEERRRERAVLNGIVHPAVRWAMAREVLGYWARGWWAVVLDIPLLFESGLDVWCGVVIVVAVRDPEVQMRRLRERDRGLSGEEARGRVESQWDVRDKARRAGERGRGRGVVVWNDGGREELEREVKGVMEGVRTGSPWWWGWLLWVVPVLGVAVGVWGLVWNWWARRRWEEGKKREKAKL</sequence>
<dbReference type="NCBIfam" id="TIGR00152">
    <property type="entry name" value="dephospho-CoA kinase"/>
    <property type="match status" value="1"/>
</dbReference>
<dbReference type="Proteomes" id="UP000192927">
    <property type="component" value="Unassembled WGS sequence"/>
</dbReference>
<dbReference type="InterPro" id="IPR001977">
    <property type="entry name" value="Depp_CoAkinase"/>
</dbReference>
<dbReference type="PROSITE" id="PS51219">
    <property type="entry name" value="DPCK"/>
    <property type="match status" value="1"/>
</dbReference>
<evidence type="ECO:0000313" key="4">
    <source>
        <dbReference type="EMBL" id="SLM41456.1"/>
    </source>
</evidence>
<keyword evidence="3" id="KW-0472">Membrane</keyword>
<dbReference type="GO" id="GO:0015937">
    <property type="term" value="P:coenzyme A biosynthetic process"/>
    <property type="evidence" value="ECO:0007669"/>
    <property type="project" value="InterPro"/>
</dbReference>
<accession>A0A1W5DED0</accession>
<keyword evidence="3" id="KW-0812">Transmembrane</keyword>
<feature type="transmembrane region" description="Helical" evidence="3">
    <location>
        <begin position="233"/>
        <end position="259"/>
    </location>
</feature>
<dbReference type="Gene3D" id="3.40.50.300">
    <property type="entry name" value="P-loop containing nucleotide triphosphate hydrolases"/>
    <property type="match status" value="1"/>
</dbReference>
<keyword evidence="3" id="KW-1133">Transmembrane helix</keyword>
<dbReference type="AlphaFoldDB" id="A0A1W5DED0"/>
<reference evidence="5" key="1">
    <citation type="submission" date="2017-03" db="EMBL/GenBank/DDBJ databases">
        <authorList>
            <person name="Sharma R."/>
            <person name="Thines M."/>
        </authorList>
    </citation>
    <scope>NUCLEOTIDE SEQUENCE [LARGE SCALE GENOMIC DNA]</scope>
</reference>
<dbReference type="GO" id="GO:0005524">
    <property type="term" value="F:ATP binding"/>
    <property type="evidence" value="ECO:0007669"/>
    <property type="project" value="UniProtKB-KW"/>
</dbReference>
<dbReference type="Pfam" id="PF01121">
    <property type="entry name" value="CoaE"/>
    <property type="match status" value="1"/>
</dbReference>
<evidence type="ECO:0000256" key="3">
    <source>
        <dbReference type="SAM" id="Phobius"/>
    </source>
</evidence>
<dbReference type="CDD" id="cd02022">
    <property type="entry name" value="DPCK"/>
    <property type="match status" value="1"/>
</dbReference>